<dbReference type="PANTHER" id="PTHR43509:SF1">
    <property type="entry name" value="SULFATE ADENYLYLTRANSFERASE"/>
    <property type="match status" value="1"/>
</dbReference>
<dbReference type="CDD" id="cd00517">
    <property type="entry name" value="ATPS"/>
    <property type="match status" value="1"/>
</dbReference>
<dbReference type="Gene3D" id="3.40.50.620">
    <property type="entry name" value="HUPs"/>
    <property type="match status" value="1"/>
</dbReference>
<evidence type="ECO:0000256" key="3">
    <source>
        <dbReference type="ARBA" id="ARBA00022695"/>
    </source>
</evidence>
<dbReference type="InterPro" id="IPR025980">
    <property type="entry name" value="ATP-Sase_PUA-like_dom"/>
</dbReference>
<dbReference type="NCBIfam" id="TIGR00339">
    <property type="entry name" value="sopT"/>
    <property type="match status" value="1"/>
</dbReference>
<dbReference type="InterPro" id="IPR015947">
    <property type="entry name" value="PUA-like_sf"/>
</dbReference>
<name>A0A2M7H3G2_9BACT</name>
<proteinExistence type="inferred from homology"/>
<evidence type="ECO:0000313" key="11">
    <source>
        <dbReference type="EMBL" id="PIW36776.1"/>
    </source>
</evidence>
<evidence type="ECO:0000313" key="12">
    <source>
        <dbReference type="Proteomes" id="UP000230292"/>
    </source>
</evidence>
<dbReference type="GO" id="GO:0005524">
    <property type="term" value="F:ATP binding"/>
    <property type="evidence" value="ECO:0007669"/>
    <property type="project" value="UniProtKB-KW"/>
</dbReference>
<dbReference type="EC" id="2.7.7.4" evidence="8"/>
<evidence type="ECO:0000256" key="4">
    <source>
        <dbReference type="ARBA" id="ARBA00022741"/>
    </source>
</evidence>
<comment type="similarity">
    <text evidence="6 8">Belongs to the sulfate adenylyltransferase family.</text>
</comment>
<dbReference type="GO" id="GO:0070814">
    <property type="term" value="P:hydrogen sulfide biosynthetic process"/>
    <property type="evidence" value="ECO:0007669"/>
    <property type="project" value="UniProtKB-UniRule"/>
</dbReference>
<dbReference type="GO" id="GO:0004781">
    <property type="term" value="F:sulfate adenylyltransferase (ATP) activity"/>
    <property type="evidence" value="ECO:0007669"/>
    <property type="project" value="UniProtKB-UniRule"/>
</dbReference>
<dbReference type="InterPro" id="IPR020792">
    <property type="entry name" value="SO4_adenylyltransferase_pro"/>
</dbReference>
<keyword evidence="3 8" id="KW-0548">Nucleotidyltransferase</keyword>
<keyword evidence="4 8" id="KW-0547">Nucleotide-binding</keyword>
<dbReference type="Proteomes" id="UP000230292">
    <property type="component" value="Unassembled WGS sequence"/>
</dbReference>
<comment type="catalytic activity">
    <reaction evidence="7 8">
        <text>sulfate + ATP + H(+) = adenosine 5'-phosphosulfate + diphosphate</text>
        <dbReference type="Rhea" id="RHEA:18133"/>
        <dbReference type="ChEBI" id="CHEBI:15378"/>
        <dbReference type="ChEBI" id="CHEBI:16189"/>
        <dbReference type="ChEBI" id="CHEBI:30616"/>
        <dbReference type="ChEBI" id="CHEBI:33019"/>
        <dbReference type="ChEBI" id="CHEBI:58243"/>
        <dbReference type="EC" id="2.7.7.4"/>
    </reaction>
</comment>
<dbReference type="UniPathway" id="UPA00140">
    <property type="reaction ID" value="UER00204"/>
</dbReference>
<keyword evidence="5 8" id="KW-0067">ATP-binding</keyword>
<accession>A0A2M7H3G2</accession>
<keyword evidence="2 8" id="KW-0808">Transferase</keyword>
<organism evidence="11 12">
    <name type="scientific">Candidatus Kerfeldbacteria bacterium CG15_BIG_FIL_POST_REV_8_21_14_020_45_12</name>
    <dbReference type="NCBI Taxonomy" id="2014247"/>
    <lineage>
        <taxon>Bacteria</taxon>
        <taxon>Candidatus Kerfeldiibacteriota</taxon>
    </lineage>
</organism>
<gene>
    <name evidence="8 11" type="primary">sat</name>
    <name evidence="11" type="ORF">COW24_03765</name>
</gene>
<dbReference type="Pfam" id="PF01747">
    <property type="entry name" value="ATP-sulfurylase"/>
    <property type="match status" value="1"/>
</dbReference>
<dbReference type="InterPro" id="IPR024951">
    <property type="entry name" value="Sulfurylase_cat_dom"/>
</dbReference>
<dbReference type="InterPro" id="IPR014729">
    <property type="entry name" value="Rossmann-like_a/b/a_fold"/>
</dbReference>
<evidence type="ECO:0000256" key="1">
    <source>
        <dbReference type="ARBA" id="ARBA00005048"/>
    </source>
</evidence>
<dbReference type="InterPro" id="IPR002650">
    <property type="entry name" value="Sulphate_adenylyltransferase"/>
</dbReference>
<dbReference type="PANTHER" id="PTHR43509">
    <property type="match status" value="1"/>
</dbReference>
<sequence>MEHILIPPHGNTLVNRVLSEAHAAEAKTRLAGKFSLTLDDEQVKDVKNIARGVLSPLTGFMNESDFVRVVEEMRLADGTIWSIPFVLDVSEEDASNMNTGDEVALQDATGNLIAVLHVGDIYGYDAAHVARFVYGTDDSAHPGVAHWQAMKSRLVGGLIDLIDNTKEPYYEVNLDPAETRYLFKERGWKTVAGFQTRNVPHRAHEYLQRCALELTDGLFINPIIGKKKTGDFQDEVIIKAYHFMIENFFPRESATFSILPARMNYAGPREAVLHAIIRKNFGCTHFVVGRDHAGVGDYYGTYAAQKIFEGIEDEIGIKILKFEHSFMCKTCETVATSKTCGHGDDVRVPPSGTKIRDLLSAGQPVPADIMRPQIVEMLLQQKSLFVE</sequence>
<evidence type="ECO:0000259" key="10">
    <source>
        <dbReference type="Pfam" id="PF14306"/>
    </source>
</evidence>
<dbReference type="NCBIfam" id="NF003166">
    <property type="entry name" value="PRK04149.1"/>
    <property type="match status" value="1"/>
</dbReference>
<dbReference type="GO" id="GO:0000103">
    <property type="term" value="P:sulfate assimilation"/>
    <property type="evidence" value="ECO:0007669"/>
    <property type="project" value="UniProtKB-UniRule"/>
</dbReference>
<comment type="caution">
    <text evidence="11">The sequence shown here is derived from an EMBL/GenBank/DDBJ whole genome shotgun (WGS) entry which is preliminary data.</text>
</comment>
<comment type="pathway">
    <text evidence="1 8">Sulfur metabolism; hydrogen sulfide biosynthesis; sulfite from sulfate: step 1/3.</text>
</comment>
<evidence type="ECO:0000256" key="2">
    <source>
        <dbReference type="ARBA" id="ARBA00022679"/>
    </source>
</evidence>
<evidence type="ECO:0000256" key="6">
    <source>
        <dbReference type="ARBA" id="ARBA00037980"/>
    </source>
</evidence>
<evidence type="ECO:0000256" key="8">
    <source>
        <dbReference type="HAMAP-Rule" id="MF_00066"/>
    </source>
</evidence>
<reference evidence="11 12" key="1">
    <citation type="submission" date="2017-09" db="EMBL/GenBank/DDBJ databases">
        <title>Depth-based differentiation of microbial function through sediment-hosted aquifers and enrichment of novel symbionts in the deep terrestrial subsurface.</title>
        <authorList>
            <person name="Probst A.J."/>
            <person name="Ladd B."/>
            <person name="Jarett J.K."/>
            <person name="Geller-Mcgrath D.E."/>
            <person name="Sieber C.M."/>
            <person name="Emerson J.B."/>
            <person name="Anantharaman K."/>
            <person name="Thomas B.C."/>
            <person name="Malmstrom R."/>
            <person name="Stieglmeier M."/>
            <person name="Klingl A."/>
            <person name="Woyke T."/>
            <person name="Ryan C.M."/>
            <person name="Banfield J.F."/>
        </authorList>
    </citation>
    <scope>NUCLEOTIDE SEQUENCE [LARGE SCALE GENOMIC DNA]</scope>
    <source>
        <strain evidence="11">CG15_BIG_FIL_POST_REV_8_21_14_020_45_12</strain>
    </source>
</reference>
<evidence type="ECO:0000256" key="5">
    <source>
        <dbReference type="ARBA" id="ARBA00022840"/>
    </source>
</evidence>
<dbReference type="AlphaFoldDB" id="A0A2M7H3G2"/>
<dbReference type="SUPFAM" id="SSF52374">
    <property type="entry name" value="Nucleotidylyl transferase"/>
    <property type="match status" value="1"/>
</dbReference>
<protein>
    <recommendedName>
        <fullName evidence="8">Sulfate adenylyltransferase</fullName>
        <ecNumber evidence="8">2.7.7.4</ecNumber>
    </recommendedName>
    <alternativeName>
        <fullName evidence="8">ATP-sulfurylase</fullName>
    </alternativeName>
    <alternativeName>
        <fullName evidence="8">Sulfate adenylate transferase</fullName>
        <shortName evidence="8">SAT</shortName>
    </alternativeName>
</protein>
<dbReference type="Gene3D" id="3.10.400.10">
    <property type="entry name" value="Sulfate adenylyltransferase"/>
    <property type="match status" value="1"/>
</dbReference>
<feature type="domain" description="ATP-sulfurylase PUA-like" evidence="10">
    <location>
        <begin position="6"/>
        <end position="163"/>
    </location>
</feature>
<evidence type="ECO:0000259" key="9">
    <source>
        <dbReference type="Pfam" id="PF01747"/>
    </source>
</evidence>
<dbReference type="SUPFAM" id="SSF88697">
    <property type="entry name" value="PUA domain-like"/>
    <property type="match status" value="1"/>
</dbReference>
<dbReference type="EMBL" id="PFGC01000041">
    <property type="protein sequence ID" value="PIW36776.1"/>
    <property type="molecule type" value="Genomic_DNA"/>
</dbReference>
<dbReference type="Pfam" id="PF14306">
    <property type="entry name" value="PUA_2"/>
    <property type="match status" value="1"/>
</dbReference>
<evidence type="ECO:0000256" key="7">
    <source>
        <dbReference type="ARBA" id="ARBA00049370"/>
    </source>
</evidence>
<dbReference type="HAMAP" id="MF_00066">
    <property type="entry name" value="Sulf_adenylyltr"/>
    <property type="match status" value="1"/>
</dbReference>
<feature type="domain" description="Sulphate adenylyltransferase catalytic" evidence="9">
    <location>
        <begin position="172"/>
        <end position="380"/>
    </location>
</feature>